<dbReference type="Proteomes" id="UP000063429">
    <property type="component" value="Chromosome"/>
</dbReference>
<dbReference type="CDD" id="cd00037">
    <property type="entry name" value="CLECT"/>
    <property type="match status" value="1"/>
</dbReference>
<keyword evidence="1" id="KW-1133">Transmembrane helix</keyword>
<dbReference type="RefSeq" id="WP_053195686.1">
    <property type="nucleotide sequence ID" value="NZ_CP011409.1"/>
</dbReference>
<dbReference type="InterPro" id="IPR012902">
    <property type="entry name" value="N_methyl_site"/>
</dbReference>
<evidence type="ECO:0000256" key="1">
    <source>
        <dbReference type="SAM" id="Phobius"/>
    </source>
</evidence>
<organism evidence="2 3">
    <name type="scientific">Herbaspirillum hiltneri N3</name>
    <dbReference type="NCBI Taxonomy" id="1262470"/>
    <lineage>
        <taxon>Bacteria</taxon>
        <taxon>Pseudomonadati</taxon>
        <taxon>Pseudomonadota</taxon>
        <taxon>Betaproteobacteria</taxon>
        <taxon>Burkholderiales</taxon>
        <taxon>Oxalobacteraceae</taxon>
        <taxon>Herbaspirillum</taxon>
    </lineage>
</organism>
<sequence length="152" mass="16496">MSRPHHDPYPHRGFTLIELMCVLCIIGMLALFAYPSYQSHIRKARRTEARAALMQAMQQQERHFTQHNAYRAYGDAATAGSFRWLSGDTEAGSAYRISAGECSGGTLQECIVLSATPAGGFIDAQCGTLTLNSRGERTIAGLSPTAAPEACR</sequence>
<dbReference type="InterPro" id="IPR045584">
    <property type="entry name" value="Pilin-like"/>
</dbReference>
<dbReference type="EMBL" id="CP011409">
    <property type="protein sequence ID" value="AKZ62183.1"/>
    <property type="molecule type" value="Genomic_DNA"/>
</dbReference>
<dbReference type="SUPFAM" id="SSF54523">
    <property type="entry name" value="Pili subunits"/>
    <property type="match status" value="1"/>
</dbReference>
<keyword evidence="3" id="KW-1185">Reference proteome</keyword>
<dbReference type="Gene3D" id="3.30.700.10">
    <property type="entry name" value="Glycoprotein, Type 4 Pilin"/>
    <property type="match status" value="1"/>
</dbReference>
<evidence type="ECO:0000313" key="3">
    <source>
        <dbReference type="Proteomes" id="UP000063429"/>
    </source>
</evidence>
<dbReference type="Pfam" id="PF07963">
    <property type="entry name" value="N_methyl"/>
    <property type="match status" value="1"/>
</dbReference>
<dbReference type="InterPro" id="IPR031982">
    <property type="entry name" value="PilE-like"/>
</dbReference>
<dbReference type="PANTHER" id="PTHR30093:SF47">
    <property type="entry name" value="TYPE IV PILUS NON-CORE MINOR PILIN PILE"/>
    <property type="match status" value="1"/>
</dbReference>
<proteinExistence type="predicted"/>
<dbReference type="NCBIfam" id="TIGR02532">
    <property type="entry name" value="IV_pilin_GFxxxE"/>
    <property type="match status" value="1"/>
</dbReference>
<protein>
    <submittedName>
        <fullName evidence="2">N-terminal cleavage protein</fullName>
    </submittedName>
</protein>
<reference evidence="3" key="1">
    <citation type="journal article" date="2015" name="Genome Announc.">
        <title>Complete Genome Sequence of Herbaspirillum hiltneri N3 (DSM 17495), Isolated from Surface-Sterilized Wheat Roots.</title>
        <authorList>
            <person name="Guizelini D."/>
            <person name="Saizaki P.M."/>
            <person name="Coimbra N.A."/>
            <person name="Weiss V.A."/>
            <person name="Faoro H."/>
            <person name="Sfeir M.Z."/>
            <person name="Baura V.A."/>
            <person name="Monteiro R.A."/>
            <person name="Chubatsu L.S."/>
            <person name="Souza E.M."/>
            <person name="Cruz L.M."/>
            <person name="Pedrosa F.O."/>
            <person name="Raittz R.T."/>
            <person name="Marchaukoski J.N."/>
            <person name="Steffens M.B."/>
        </authorList>
    </citation>
    <scope>NUCLEOTIDE SEQUENCE [LARGE SCALE GENOMIC DNA]</scope>
    <source>
        <strain evidence="3">N3</strain>
    </source>
</reference>
<evidence type="ECO:0000313" key="2">
    <source>
        <dbReference type="EMBL" id="AKZ62183.1"/>
    </source>
</evidence>
<name>A0ABM5UYF3_9BURK</name>
<dbReference type="Pfam" id="PF16732">
    <property type="entry name" value="ComP_DUS"/>
    <property type="match status" value="1"/>
</dbReference>
<gene>
    <name evidence="2" type="ORF">F506_05435</name>
</gene>
<dbReference type="PANTHER" id="PTHR30093">
    <property type="entry name" value="GENERAL SECRETION PATHWAY PROTEIN G"/>
    <property type="match status" value="1"/>
</dbReference>
<feature type="transmembrane region" description="Helical" evidence="1">
    <location>
        <begin position="16"/>
        <end position="37"/>
    </location>
</feature>
<keyword evidence="1" id="KW-0472">Membrane</keyword>
<accession>A0ABM5UYF3</accession>
<keyword evidence="1" id="KW-0812">Transmembrane</keyword>